<sequence length="453" mass="51144">MCWCLVICTAFINGVADHNLNGYQNSTMDTDTMDPFVDFFTDDPLPNCEDQPAVVEQSDFVNFDTIEQFRQSLLERDPELQLAGLNGLIDLLKSKEEHVSLWKDAFVEANVIETLAQTISSLNTHIVCTSLTLLEELVQSKVFAEQNRASIIVNSVLRCALLFSEVSDDGVVVKMGLDLVSKIIMALVGEGKEFQTFCDLEQLIHVAQTILKSPKEDLSILQSVSQIVYTVLLSSKALLEEESNREVGFPHLVAEVVNQLCRATHSNPDIDIDTAICEVGAACMRLFVRASGTRKDVLEPLHAMIRTAMTKLIVPHINEWVPQTDQNNLGEMITLLKGVISMYHNPDAVEKYKYTKLLVESNFLVILHSLEHICRTWMQYMVVRSLMVEIIVCLCTNELGEFNWSAIVRESMKTLPVQGSLSRLETYSFQDPLSTTIVIYNYFILTTSEWWVF</sequence>
<feature type="signal peptide" evidence="1">
    <location>
        <begin position="1"/>
        <end position="16"/>
    </location>
</feature>
<accession>A0A0A9YN75</accession>
<evidence type="ECO:0000313" key="5">
    <source>
        <dbReference type="EMBL" id="JAG34512.1"/>
    </source>
</evidence>
<dbReference type="EMBL" id="GBHO01009093">
    <property type="protein sequence ID" value="JAG34511.1"/>
    <property type="molecule type" value="Transcribed_RNA"/>
</dbReference>
<name>A0A0A9YN75_LYGHE</name>
<dbReference type="EMBL" id="GBHO01015359">
    <property type="protein sequence ID" value="JAG28245.1"/>
    <property type="molecule type" value="Transcribed_RNA"/>
</dbReference>
<evidence type="ECO:0000313" key="2">
    <source>
        <dbReference type="EMBL" id="JAG28245.1"/>
    </source>
</evidence>
<protein>
    <submittedName>
        <fullName evidence="5">Coatomer subunit beta</fullName>
    </submittedName>
</protein>
<organism evidence="5">
    <name type="scientific">Lygus hesperus</name>
    <name type="common">Western plant bug</name>
    <dbReference type="NCBI Taxonomy" id="30085"/>
    <lineage>
        <taxon>Eukaryota</taxon>
        <taxon>Metazoa</taxon>
        <taxon>Ecdysozoa</taxon>
        <taxon>Arthropoda</taxon>
        <taxon>Hexapoda</taxon>
        <taxon>Insecta</taxon>
        <taxon>Pterygota</taxon>
        <taxon>Neoptera</taxon>
        <taxon>Paraneoptera</taxon>
        <taxon>Hemiptera</taxon>
        <taxon>Heteroptera</taxon>
        <taxon>Panheteroptera</taxon>
        <taxon>Cimicomorpha</taxon>
        <taxon>Miridae</taxon>
        <taxon>Mirini</taxon>
        <taxon>Lygus</taxon>
    </lineage>
</organism>
<reference evidence="5" key="2">
    <citation type="submission" date="2014-07" db="EMBL/GenBank/DDBJ databases">
        <authorList>
            <person name="Hull J."/>
        </authorList>
    </citation>
    <scope>NUCLEOTIDE SEQUENCE</scope>
</reference>
<evidence type="ECO:0000313" key="4">
    <source>
        <dbReference type="EMBL" id="JAG34511.1"/>
    </source>
</evidence>
<dbReference type="SUPFAM" id="SSF48371">
    <property type="entry name" value="ARM repeat"/>
    <property type="match status" value="1"/>
</dbReference>
<evidence type="ECO:0000256" key="1">
    <source>
        <dbReference type="SAM" id="SignalP"/>
    </source>
</evidence>
<dbReference type="EMBL" id="GBHO01009094">
    <property type="protein sequence ID" value="JAG34510.1"/>
    <property type="molecule type" value="Transcribed_RNA"/>
</dbReference>
<feature type="chain" id="PRO_5007390042" evidence="1">
    <location>
        <begin position="17"/>
        <end position="453"/>
    </location>
</feature>
<reference evidence="5" key="1">
    <citation type="journal article" date="2014" name="PLoS ONE">
        <title>Transcriptome-Based Identification of ABC Transporters in the Western Tarnished Plant Bug Lygus hesperus.</title>
        <authorList>
            <person name="Hull J.J."/>
            <person name="Chaney K."/>
            <person name="Geib S.M."/>
            <person name="Fabrick J.A."/>
            <person name="Brent C.S."/>
            <person name="Walsh D."/>
            <person name="Lavine L.C."/>
        </authorList>
    </citation>
    <scope>NUCLEOTIDE SEQUENCE</scope>
</reference>
<keyword evidence="1" id="KW-0732">Signal</keyword>
<evidence type="ECO:0000313" key="3">
    <source>
        <dbReference type="EMBL" id="JAG34510.1"/>
    </source>
</evidence>
<gene>
    <name evidence="5" type="primary">betaCop_3</name>
    <name evidence="3" type="synonym">betaCop_0</name>
    <name evidence="4" type="synonym">betaCop_1</name>
    <name evidence="2" type="synonym">betaCop_4</name>
    <name evidence="3" type="ORF">CM83_49404</name>
    <name evidence="5" type="ORF">CM83_49418</name>
    <name evidence="4" type="ORF">CM83_49424</name>
    <name evidence="2" type="ORF">CM83_49432</name>
</gene>
<dbReference type="EMBL" id="GBHO01009092">
    <property type="protein sequence ID" value="JAG34512.1"/>
    <property type="molecule type" value="Transcribed_RNA"/>
</dbReference>
<dbReference type="AlphaFoldDB" id="A0A0A9YN75"/>
<proteinExistence type="predicted"/>
<dbReference type="InterPro" id="IPR016024">
    <property type="entry name" value="ARM-type_fold"/>
</dbReference>